<dbReference type="KEGG" id="rhy:RD110_14620"/>
<dbReference type="Proteomes" id="UP000186609">
    <property type="component" value="Chromosome"/>
</dbReference>
<dbReference type="InterPro" id="IPR050643">
    <property type="entry name" value="Periplasmic_pilus_chap"/>
</dbReference>
<proteinExistence type="predicted"/>
<evidence type="ECO:0000256" key="1">
    <source>
        <dbReference type="SAM" id="MobiDB-lite"/>
    </source>
</evidence>
<evidence type="ECO:0000259" key="2">
    <source>
        <dbReference type="Pfam" id="PF00345"/>
    </source>
</evidence>
<dbReference type="PANTHER" id="PTHR30251">
    <property type="entry name" value="PILUS ASSEMBLY CHAPERONE"/>
    <property type="match status" value="1"/>
</dbReference>
<dbReference type="Pfam" id="PF00345">
    <property type="entry name" value="PapD_N"/>
    <property type="match status" value="1"/>
</dbReference>
<keyword evidence="4" id="KW-1185">Reference proteome</keyword>
<dbReference type="EMBL" id="CP019236">
    <property type="protein sequence ID" value="APW40712.1"/>
    <property type="molecule type" value="Genomic_DNA"/>
</dbReference>
<accession>A0A1P8K3Y8</accession>
<dbReference type="GO" id="GO:0071555">
    <property type="term" value="P:cell wall organization"/>
    <property type="evidence" value="ECO:0007669"/>
    <property type="project" value="InterPro"/>
</dbReference>
<dbReference type="InterPro" id="IPR008962">
    <property type="entry name" value="PapD-like_sf"/>
</dbReference>
<name>A0A1P8K3Y8_9BURK</name>
<evidence type="ECO:0000313" key="3">
    <source>
        <dbReference type="EMBL" id="APW40712.1"/>
    </source>
</evidence>
<sequence>MQHTAHAASSVMIWPVDPVIEEDQRATALWLENRGTEPVSLQVRVFGWGQSGGQENFVNQEQLIASPPLAVIPPGQRQLIRLMNTVPVPDGKEIAYRVLVDELPDSDGGTGRPADPANSAIGVKLQIRYSIPLFVNGKGLWTKAVPGKPRDPATQAVPVLAWRTVREGGELFLAVRNSGAAHARLTGVQWVGTNPAVSGAAVVINPGLLGYVLADSEMRWPLTAPPPMGHVPEARVNGGETPQKLRPQ</sequence>
<dbReference type="InterPro" id="IPR016147">
    <property type="entry name" value="Pili_assmbl_chaperone_N"/>
</dbReference>
<dbReference type="SUPFAM" id="SSF49354">
    <property type="entry name" value="PapD-like"/>
    <property type="match status" value="1"/>
</dbReference>
<reference evidence="3 4" key="1">
    <citation type="submission" date="2017-01" db="EMBL/GenBank/DDBJ databases">
        <authorList>
            <person name="Mah S.A."/>
            <person name="Swanson W.J."/>
            <person name="Moy G.W."/>
            <person name="Vacquier V.D."/>
        </authorList>
    </citation>
    <scope>NUCLEOTIDE SEQUENCE [LARGE SCALE GENOMIC DNA]</scope>
    <source>
        <strain evidence="3 4">DCY110</strain>
    </source>
</reference>
<feature type="domain" description="Pili assembly chaperone N-terminal" evidence="2">
    <location>
        <begin position="19"/>
        <end position="138"/>
    </location>
</feature>
<dbReference type="Gene3D" id="2.60.40.10">
    <property type="entry name" value="Immunoglobulins"/>
    <property type="match status" value="1"/>
</dbReference>
<dbReference type="GO" id="GO:0030288">
    <property type="term" value="C:outer membrane-bounded periplasmic space"/>
    <property type="evidence" value="ECO:0007669"/>
    <property type="project" value="InterPro"/>
</dbReference>
<dbReference type="PANTHER" id="PTHR30251:SF4">
    <property type="entry name" value="SLR1668 PROTEIN"/>
    <property type="match status" value="1"/>
</dbReference>
<evidence type="ECO:0000313" key="4">
    <source>
        <dbReference type="Proteomes" id="UP000186609"/>
    </source>
</evidence>
<dbReference type="AlphaFoldDB" id="A0A1P8K3Y8"/>
<protein>
    <recommendedName>
        <fullName evidence="2">Pili assembly chaperone N-terminal domain-containing protein</fullName>
    </recommendedName>
</protein>
<feature type="region of interest" description="Disordered" evidence="1">
    <location>
        <begin position="225"/>
        <end position="248"/>
    </location>
</feature>
<dbReference type="InterPro" id="IPR013783">
    <property type="entry name" value="Ig-like_fold"/>
</dbReference>
<organism evidence="3 4">
    <name type="scientific">Rhodoferax koreensis</name>
    <dbReference type="NCBI Taxonomy" id="1842727"/>
    <lineage>
        <taxon>Bacteria</taxon>
        <taxon>Pseudomonadati</taxon>
        <taxon>Pseudomonadota</taxon>
        <taxon>Betaproteobacteria</taxon>
        <taxon>Burkholderiales</taxon>
        <taxon>Comamonadaceae</taxon>
        <taxon>Rhodoferax</taxon>
    </lineage>
</organism>
<gene>
    <name evidence="3" type="ORF">RD110_14620</name>
</gene>
<dbReference type="STRING" id="1842727.RD110_14620"/>